<sequence>MKKLLLILSATAPILALPAISAACETKGQKKERLQKFANSVTEDNIVVDSKEGILASHATKDFIKFVYEQSDEFEIEIVGFAFQDFEGTLEIELKFSFKENKGKGIEVVRKIKIKGFALKDANVDEAAKKVKFKYPKIVETLLSAFDANIVVKIAPLGYEISFFKATPDPDTNTVKIEFKLKEIGTENESKTNVEFVLEGFKKTKLQILTAYLEEVKKDNLIASGILKDVEIVDAVSLDPATYKKGVFKVLKKDVDAYEVAWNTAKAVKDESKAAQAKKDLESAFKTLKSAIKEGTQS</sequence>
<evidence type="ECO:0000313" key="4">
    <source>
        <dbReference type="Proteomes" id="UP000267246"/>
    </source>
</evidence>
<proteinExistence type="predicted"/>
<evidence type="ECO:0000259" key="2">
    <source>
        <dbReference type="Pfam" id="PF04200"/>
    </source>
</evidence>
<name>A0A3M0A6B1_9BACT</name>
<reference evidence="3 4" key="1">
    <citation type="submission" date="2018-10" db="EMBL/GenBank/DDBJ databases">
        <title>Genomic Encyclopedia of Archaeal and Bacterial Type Strains, Phase II (KMG-II): from individual species to whole genera.</title>
        <authorList>
            <person name="Goeker M."/>
        </authorList>
    </citation>
    <scope>NUCLEOTIDE SEQUENCE [LARGE SCALE GENOMIC DNA]</scope>
    <source>
        <strain evidence="3 4">ATCC 29870</strain>
    </source>
</reference>
<accession>A0A3M0A6B1</accession>
<comment type="caution">
    <text evidence="3">The sequence shown here is derived from an EMBL/GenBank/DDBJ whole genome shotgun (WGS) entry which is preliminary data.</text>
</comment>
<organism evidence="3 4">
    <name type="scientific">Metamycoplasma subdolum</name>
    <dbReference type="NCBI Taxonomy" id="92407"/>
    <lineage>
        <taxon>Bacteria</taxon>
        <taxon>Bacillati</taxon>
        <taxon>Mycoplasmatota</taxon>
        <taxon>Mycoplasmoidales</taxon>
        <taxon>Metamycoplasmataceae</taxon>
        <taxon>Metamycoplasma</taxon>
    </lineage>
</organism>
<evidence type="ECO:0000313" key="3">
    <source>
        <dbReference type="EMBL" id="RMA79059.1"/>
    </source>
</evidence>
<keyword evidence="4" id="KW-1185">Reference proteome</keyword>
<feature type="signal peptide" evidence="1">
    <location>
        <begin position="1"/>
        <end position="23"/>
    </location>
</feature>
<protein>
    <submittedName>
        <fullName evidence="3">Lipoprotein-associated protein</fullName>
    </submittedName>
</protein>
<dbReference type="AlphaFoldDB" id="A0A3M0A6B1"/>
<gene>
    <name evidence="3" type="ORF">JN00_0106</name>
</gene>
<dbReference type="Pfam" id="PF04200">
    <property type="entry name" value="Lipoprotein_17"/>
    <property type="match status" value="1"/>
</dbReference>
<dbReference type="Proteomes" id="UP000267246">
    <property type="component" value="Unassembled WGS sequence"/>
</dbReference>
<dbReference type="EMBL" id="REFI01000005">
    <property type="protein sequence ID" value="RMA79059.1"/>
    <property type="molecule type" value="Genomic_DNA"/>
</dbReference>
<keyword evidence="3" id="KW-0449">Lipoprotein</keyword>
<feature type="domain" description="Lipoprotein-associated type-17" evidence="2">
    <location>
        <begin position="31"/>
        <end position="117"/>
    </location>
</feature>
<feature type="chain" id="PRO_5018013410" evidence="1">
    <location>
        <begin position="24"/>
        <end position="298"/>
    </location>
</feature>
<dbReference type="PROSITE" id="PS51257">
    <property type="entry name" value="PROKAR_LIPOPROTEIN"/>
    <property type="match status" value="1"/>
</dbReference>
<dbReference type="RefSeq" id="WP_121940600.1">
    <property type="nucleotide sequence ID" value="NZ_CP137846.1"/>
</dbReference>
<keyword evidence="1" id="KW-0732">Signal</keyword>
<dbReference type="InterPro" id="IPR007326">
    <property type="entry name" value="Lipoprotein-assoc_dom"/>
</dbReference>
<evidence type="ECO:0000256" key="1">
    <source>
        <dbReference type="SAM" id="SignalP"/>
    </source>
</evidence>